<dbReference type="AlphaFoldDB" id="E8MZV5"/>
<accession>E8MZV5</accession>
<feature type="domain" description="RNA polymerase sigma factor 70 region 4 type 2" evidence="7">
    <location>
        <begin position="117"/>
        <end position="167"/>
    </location>
</feature>
<keyword evidence="4" id="KW-0238">DNA-binding</keyword>
<comment type="similarity">
    <text evidence="1">Belongs to the sigma-70 factor family. ECF subfamily.</text>
</comment>
<dbReference type="HOGENOM" id="CLU_047691_3_0_0"/>
<evidence type="ECO:0000259" key="7">
    <source>
        <dbReference type="Pfam" id="PF08281"/>
    </source>
</evidence>
<dbReference type="PANTHER" id="PTHR43133:SF8">
    <property type="entry name" value="RNA POLYMERASE SIGMA FACTOR HI_1459-RELATED"/>
    <property type="match status" value="1"/>
</dbReference>
<organism evidence="8 9">
    <name type="scientific">Anaerolinea thermophila (strain DSM 14523 / JCM 11388 / NBRC 100420 / UNI-1)</name>
    <dbReference type="NCBI Taxonomy" id="926569"/>
    <lineage>
        <taxon>Bacteria</taxon>
        <taxon>Bacillati</taxon>
        <taxon>Chloroflexota</taxon>
        <taxon>Anaerolineae</taxon>
        <taxon>Anaerolineales</taxon>
        <taxon>Anaerolineaceae</taxon>
        <taxon>Anaerolinea</taxon>
    </lineage>
</organism>
<dbReference type="InterPro" id="IPR014284">
    <property type="entry name" value="RNA_pol_sigma-70_dom"/>
</dbReference>
<dbReference type="InterPro" id="IPR039425">
    <property type="entry name" value="RNA_pol_sigma-70-like"/>
</dbReference>
<dbReference type="Pfam" id="PF08281">
    <property type="entry name" value="Sigma70_r4_2"/>
    <property type="match status" value="1"/>
</dbReference>
<proteinExistence type="inferred from homology"/>
<keyword evidence="3" id="KW-0731">Sigma factor</keyword>
<evidence type="ECO:0000256" key="5">
    <source>
        <dbReference type="ARBA" id="ARBA00023163"/>
    </source>
</evidence>
<dbReference type="KEGG" id="atm:ANT_02560"/>
<evidence type="ECO:0000256" key="3">
    <source>
        <dbReference type="ARBA" id="ARBA00023082"/>
    </source>
</evidence>
<dbReference type="SUPFAM" id="SSF88659">
    <property type="entry name" value="Sigma3 and sigma4 domains of RNA polymerase sigma factors"/>
    <property type="match status" value="1"/>
</dbReference>
<dbReference type="Gene3D" id="1.10.10.10">
    <property type="entry name" value="Winged helix-like DNA-binding domain superfamily/Winged helix DNA-binding domain"/>
    <property type="match status" value="1"/>
</dbReference>
<evidence type="ECO:0000256" key="2">
    <source>
        <dbReference type="ARBA" id="ARBA00023015"/>
    </source>
</evidence>
<dbReference type="Proteomes" id="UP000008922">
    <property type="component" value="Chromosome"/>
</dbReference>
<keyword evidence="9" id="KW-1185">Reference proteome</keyword>
<dbReference type="InterPro" id="IPR013325">
    <property type="entry name" value="RNA_pol_sigma_r2"/>
</dbReference>
<keyword evidence="2" id="KW-0805">Transcription regulation</keyword>
<evidence type="ECO:0000256" key="4">
    <source>
        <dbReference type="ARBA" id="ARBA00023125"/>
    </source>
</evidence>
<dbReference type="InterPro" id="IPR036388">
    <property type="entry name" value="WH-like_DNA-bd_sf"/>
</dbReference>
<evidence type="ECO:0000256" key="1">
    <source>
        <dbReference type="ARBA" id="ARBA00010641"/>
    </source>
</evidence>
<dbReference type="InParanoid" id="E8MZV5"/>
<dbReference type="EMBL" id="AP012029">
    <property type="protein sequence ID" value="BAJ62290.1"/>
    <property type="molecule type" value="Genomic_DNA"/>
</dbReference>
<name>E8MZV5_ANATU</name>
<keyword evidence="5" id="KW-0804">Transcription</keyword>
<reference evidence="8 9" key="1">
    <citation type="submission" date="2010-12" db="EMBL/GenBank/DDBJ databases">
        <title>Whole genome sequence of Anaerolinea thermophila UNI-1.</title>
        <authorList>
            <person name="Narita-Yamada S."/>
            <person name="Kishi E."/>
            <person name="Watanabe Y."/>
            <person name="Takasaki K."/>
            <person name="Ankai A."/>
            <person name="Oguchi A."/>
            <person name="Fukui S."/>
            <person name="Takahashi M."/>
            <person name="Yashiro I."/>
            <person name="Hosoyama A."/>
            <person name="Sekiguchi Y."/>
            <person name="Hanada S."/>
            <person name="Fujita N."/>
        </authorList>
    </citation>
    <scope>NUCLEOTIDE SEQUENCE [LARGE SCALE GENOMIC DNA]</scope>
    <source>
        <strain evidence="9">DSM 14523 / JCM 11388 / NBRC 100420 / UNI-1</strain>
    </source>
</reference>
<dbReference type="eggNOG" id="COG1595">
    <property type="taxonomic scope" value="Bacteria"/>
</dbReference>
<evidence type="ECO:0000313" key="9">
    <source>
        <dbReference type="Proteomes" id="UP000008922"/>
    </source>
</evidence>
<sequence length="177" mass="20497">MQELELTQSAQAQALTLDWESVYTELLPRVYNYFRYRGLEDEVAEDLTAQTFEKAWRKRASYRHDLAAFSTWVLRIAHNVAMDYHRTHGRQVSLEEMEVHGGEAHPEESMMARDEILRLRRLLAQLPPREQELVALKYGSGLTNRTIAQMTGLSESNVGTILHRVVQMLRAQLKGEE</sequence>
<protein>
    <submittedName>
        <fullName evidence="8">RNA polymerase ECF-type sigma factor</fullName>
    </submittedName>
</protein>
<dbReference type="RefSeq" id="WP_013558687.1">
    <property type="nucleotide sequence ID" value="NC_014960.1"/>
</dbReference>
<dbReference type="GO" id="GO:0006352">
    <property type="term" value="P:DNA-templated transcription initiation"/>
    <property type="evidence" value="ECO:0007669"/>
    <property type="project" value="InterPro"/>
</dbReference>
<dbReference type="STRING" id="926569.ANT_02560"/>
<dbReference type="InterPro" id="IPR013249">
    <property type="entry name" value="RNA_pol_sigma70_r4_t2"/>
</dbReference>
<dbReference type="Pfam" id="PF04542">
    <property type="entry name" value="Sigma70_r2"/>
    <property type="match status" value="1"/>
</dbReference>
<dbReference type="PANTHER" id="PTHR43133">
    <property type="entry name" value="RNA POLYMERASE ECF-TYPE SIGMA FACTO"/>
    <property type="match status" value="1"/>
</dbReference>
<feature type="domain" description="RNA polymerase sigma-70 region 2" evidence="6">
    <location>
        <begin position="23"/>
        <end position="90"/>
    </location>
</feature>
<dbReference type="GO" id="GO:0003677">
    <property type="term" value="F:DNA binding"/>
    <property type="evidence" value="ECO:0007669"/>
    <property type="project" value="UniProtKB-KW"/>
</dbReference>
<evidence type="ECO:0000313" key="8">
    <source>
        <dbReference type="EMBL" id="BAJ62290.1"/>
    </source>
</evidence>
<dbReference type="InterPro" id="IPR007627">
    <property type="entry name" value="RNA_pol_sigma70_r2"/>
</dbReference>
<dbReference type="Gene3D" id="1.10.1740.10">
    <property type="match status" value="1"/>
</dbReference>
<dbReference type="SUPFAM" id="SSF88946">
    <property type="entry name" value="Sigma2 domain of RNA polymerase sigma factors"/>
    <property type="match status" value="1"/>
</dbReference>
<dbReference type="GO" id="GO:0016987">
    <property type="term" value="F:sigma factor activity"/>
    <property type="evidence" value="ECO:0007669"/>
    <property type="project" value="UniProtKB-KW"/>
</dbReference>
<dbReference type="NCBIfam" id="TIGR02937">
    <property type="entry name" value="sigma70-ECF"/>
    <property type="match status" value="1"/>
</dbReference>
<dbReference type="InterPro" id="IPR013324">
    <property type="entry name" value="RNA_pol_sigma_r3/r4-like"/>
</dbReference>
<evidence type="ECO:0000259" key="6">
    <source>
        <dbReference type="Pfam" id="PF04542"/>
    </source>
</evidence>
<dbReference type="CDD" id="cd06171">
    <property type="entry name" value="Sigma70_r4"/>
    <property type="match status" value="1"/>
</dbReference>
<gene>
    <name evidence="8" type="ordered locus">ANT_02560</name>
</gene>